<dbReference type="EMBL" id="PGEZ01000001">
    <property type="protein sequence ID" value="PJJ55954.1"/>
    <property type="molecule type" value="Genomic_DNA"/>
</dbReference>
<dbReference type="OrthoDB" id="3264463at2"/>
<dbReference type="AlphaFoldDB" id="A0A0B2BHR3"/>
<dbReference type="Proteomes" id="UP000230842">
    <property type="component" value="Unassembled WGS sequence"/>
</dbReference>
<organism evidence="1 2">
    <name type="scientific">Mumia flava</name>
    <dbReference type="NCBI Taxonomy" id="1348852"/>
    <lineage>
        <taxon>Bacteria</taxon>
        <taxon>Bacillati</taxon>
        <taxon>Actinomycetota</taxon>
        <taxon>Actinomycetes</taxon>
        <taxon>Propionibacteriales</taxon>
        <taxon>Nocardioidaceae</taxon>
        <taxon>Mumia</taxon>
    </lineage>
</organism>
<accession>A0A0B2BHR3</accession>
<evidence type="ECO:0000313" key="1">
    <source>
        <dbReference type="EMBL" id="PJJ55954.1"/>
    </source>
</evidence>
<proteinExistence type="predicted"/>
<comment type="caution">
    <text evidence="1">The sequence shown here is derived from an EMBL/GenBank/DDBJ whole genome shotgun (WGS) entry which is preliminary data.</text>
</comment>
<dbReference type="Pfam" id="PF13830">
    <property type="entry name" value="DUF4192"/>
    <property type="match status" value="1"/>
</dbReference>
<sequence length="348" mass="37397">MPDVLRARSLADLVGVVPILLGFHPRDSLVAFCLHGPGGRIGFRLRADLPELGELTELTELLAAHLASQQPDAVVVIAFAEHAGVADEAVAALEAALARHDVDVCEAARFDGRRAYSLLCDDPGCCPPEGVPCDAATSPMLAEAVFRGVEVLPDREALERRFAPQSGPLVDEVAAAVSRERARMVRLRRELRREGRRTRRSLETELARAGAQRVRDVLDRLGARGAPGAEEIATLAVWSSLVGVRDVAWARIDRATAPDALGLWRTVATRVPQRWVVAPLCLAAFAAWLSGDGAQAQCALDRVEDLDPDCSMAALVQKALTHCLDPRSWEMPGDALGAAGVRESPRVS</sequence>
<name>A0A0B2BHR3_9ACTN</name>
<protein>
    <submittedName>
        <fullName evidence="1">Uncharacterized protein DUF4192</fullName>
    </submittedName>
</protein>
<reference evidence="1 2" key="1">
    <citation type="submission" date="2017-11" db="EMBL/GenBank/DDBJ databases">
        <title>Genomic Encyclopedia of Archaeal and Bacterial Type Strains, Phase II (KMG-II): From Individual Species to Whole Genera.</title>
        <authorList>
            <person name="Goeker M."/>
        </authorList>
    </citation>
    <scope>NUCLEOTIDE SEQUENCE [LARGE SCALE GENOMIC DNA]</scope>
    <source>
        <strain evidence="1 2">DSM 27763</strain>
    </source>
</reference>
<keyword evidence="2" id="KW-1185">Reference proteome</keyword>
<dbReference type="InterPro" id="IPR025447">
    <property type="entry name" value="DUF4192"/>
</dbReference>
<dbReference type="RefSeq" id="WP_039352548.1">
    <property type="nucleotide sequence ID" value="NZ_PGEZ01000001.1"/>
</dbReference>
<gene>
    <name evidence="1" type="ORF">CLV56_0157</name>
</gene>
<evidence type="ECO:0000313" key="2">
    <source>
        <dbReference type="Proteomes" id="UP000230842"/>
    </source>
</evidence>